<dbReference type="InterPro" id="IPR048365">
    <property type="entry name" value="TNP-like_RNaseH_N"/>
</dbReference>
<protein>
    <submittedName>
        <fullName evidence="3">THAP domain-containing protein 9</fullName>
    </submittedName>
</protein>
<dbReference type="Pfam" id="PF21787">
    <property type="entry name" value="TNP-like_RNaseH_N"/>
    <property type="match status" value="1"/>
</dbReference>
<accession>A0A087TZW1</accession>
<dbReference type="STRING" id="407821.A0A087TZW1"/>
<dbReference type="OMA" id="HEINVTM"/>
<feature type="domain" description="Transposable element P transposase-like RNase H" evidence="1">
    <location>
        <begin position="82"/>
        <end position="208"/>
    </location>
</feature>
<dbReference type="AlphaFoldDB" id="A0A087TZW1"/>
<dbReference type="Proteomes" id="UP000054359">
    <property type="component" value="Unassembled WGS sequence"/>
</dbReference>
<dbReference type="InterPro" id="IPR048366">
    <property type="entry name" value="TNP-like_GBD"/>
</dbReference>
<keyword evidence="4" id="KW-1185">Reference proteome</keyword>
<proteinExistence type="predicted"/>
<sequence length="339" mass="38976">MRQLEGKFKVLDEKVTKDSNKDDSSYSIDAAVSPLEMLGEVCSTRYEVHSESALLSEQAPSTLRAYIGYSCKDLSLTSLIQQRLFQESKRLNPLQKFGSLILDEMSIKPSLEYVRSVDKFVGTVDMGGLEKELGIQDKLANRLLSFVFVDLFTHYRLPVSCFFAKELKGAELYEITLNVIKELEDLDFKVIRLVADNSKINVLMFNMLSNGVAKPQITHPFNSERPLFLSYDYCHVIKNTRSLFLARQFKICGNFISAKYARNLYEFQNKDIIKLVRNLPRKHVYPSNFEKMNVHRAVQLFSTEMTAGLRVLQKYGPQFGIEGFSDALPTIEFMERMYK</sequence>
<evidence type="ECO:0000313" key="3">
    <source>
        <dbReference type="EMBL" id="KFM70650.1"/>
    </source>
</evidence>
<gene>
    <name evidence="3" type="ORF">X975_03494</name>
</gene>
<feature type="domain" description="Transposable element P transposase-like GTP-binding insertion" evidence="2">
    <location>
        <begin position="234"/>
        <end position="337"/>
    </location>
</feature>
<organism evidence="3 4">
    <name type="scientific">Stegodyphus mimosarum</name>
    <name type="common">African social velvet spider</name>
    <dbReference type="NCBI Taxonomy" id="407821"/>
    <lineage>
        <taxon>Eukaryota</taxon>
        <taxon>Metazoa</taxon>
        <taxon>Ecdysozoa</taxon>
        <taxon>Arthropoda</taxon>
        <taxon>Chelicerata</taxon>
        <taxon>Arachnida</taxon>
        <taxon>Araneae</taxon>
        <taxon>Araneomorphae</taxon>
        <taxon>Entelegynae</taxon>
        <taxon>Eresoidea</taxon>
        <taxon>Eresidae</taxon>
        <taxon>Stegodyphus</taxon>
    </lineage>
</organism>
<name>A0A087TZW1_STEMI</name>
<evidence type="ECO:0000259" key="2">
    <source>
        <dbReference type="Pfam" id="PF21788"/>
    </source>
</evidence>
<evidence type="ECO:0000313" key="4">
    <source>
        <dbReference type="Proteomes" id="UP000054359"/>
    </source>
</evidence>
<dbReference type="EMBL" id="KK117504">
    <property type="protein sequence ID" value="KFM70650.1"/>
    <property type="molecule type" value="Genomic_DNA"/>
</dbReference>
<dbReference type="Pfam" id="PF21788">
    <property type="entry name" value="TNP-like_GBD"/>
    <property type="match status" value="1"/>
</dbReference>
<dbReference type="OrthoDB" id="6489732at2759"/>
<feature type="non-terminal residue" evidence="3">
    <location>
        <position position="339"/>
    </location>
</feature>
<reference evidence="3 4" key="1">
    <citation type="submission" date="2013-11" db="EMBL/GenBank/DDBJ databases">
        <title>Genome sequencing of Stegodyphus mimosarum.</title>
        <authorList>
            <person name="Bechsgaard J."/>
        </authorList>
    </citation>
    <scope>NUCLEOTIDE SEQUENCE [LARGE SCALE GENOMIC DNA]</scope>
</reference>
<evidence type="ECO:0000259" key="1">
    <source>
        <dbReference type="Pfam" id="PF21787"/>
    </source>
</evidence>